<sequence length="298" mass="29072">MHAPQGVGHANQTRTAMGPPGTPGGLATGPPGAPGSREVVSTYAQPSPNHGIGAPAYGRGSSGAPGHPTHNNGAYGGYGPATHATTHGSHGAADAHASRHGWQSQTSNRPGHASAPPGAHGTQSYGNDGTAMAHGSMAQSATQPYGNGRIAELSYLPAQQYGTSTAAAHGLSGSGVPWPQQQPHGQPPTATPPPTQPPQPQPPQPQPSQPPLPGSLRALGSTGGPPSFIGRDGGSGAGGVQPAGAAAGSNDAGAAAAAAASFGPWRKGLNEDQLQAVTSSAEEPQLIIAGAGTGKTTT</sequence>
<feature type="compositionally biased region" description="Gly residues" evidence="5">
    <location>
        <begin position="231"/>
        <end position="241"/>
    </location>
</feature>
<comment type="caution">
    <text evidence="7">The sequence shown here is derived from an EMBL/GenBank/DDBJ whole genome shotgun (WGS) entry which is preliminary data.</text>
</comment>
<evidence type="ECO:0000313" key="8">
    <source>
        <dbReference type="Proteomes" id="UP001054857"/>
    </source>
</evidence>
<evidence type="ECO:0000256" key="2">
    <source>
        <dbReference type="ARBA" id="ARBA00022801"/>
    </source>
</evidence>
<feature type="compositionally biased region" description="Pro residues" evidence="5">
    <location>
        <begin position="185"/>
        <end position="213"/>
    </location>
</feature>
<feature type="compositionally biased region" description="Low complexity" evidence="5">
    <location>
        <begin position="81"/>
        <end position="95"/>
    </location>
</feature>
<gene>
    <name evidence="7" type="ORF">Agub_g5331</name>
</gene>
<keyword evidence="3" id="KW-0347">Helicase</keyword>
<keyword evidence="1" id="KW-0547">Nucleotide-binding</keyword>
<organism evidence="7 8">
    <name type="scientific">Astrephomene gubernaculifera</name>
    <dbReference type="NCBI Taxonomy" id="47775"/>
    <lineage>
        <taxon>Eukaryota</taxon>
        <taxon>Viridiplantae</taxon>
        <taxon>Chlorophyta</taxon>
        <taxon>core chlorophytes</taxon>
        <taxon>Chlorophyceae</taxon>
        <taxon>CS clade</taxon>
        <taxon>Chlamydomonadales</taxon>
        <taxon>Astrephomenaceae</taxon>
        <taxon>Astrephomene</taxon>
    </lineage>
</organism>
<evidence type="ECO:0000256" key="4">
    <source>
        <dbReference type="ARBA" id="ARBA00022840"/>
    </source>
</evidence>
<keyword evidence="8" id="KW-1185">Reference proteome</keyword>
<dbReference type="GO" id="GO:0016787">
    <property type="term" value="F:hydrolase activity"/>
    <property type="evidence" value="ECO:0007669"/>
    <property type="project" value="UniProtKB-KW"/>
</dbReference>
<dbReference type="InterPro" id="IPR027417">
    <property type="entry name" value="P-loop_NTPase"/>
</dbReference>
<proteinExistence type="predicted"/>
<keyword evidence="4" id="KW-0067">ATP-binding</keyword>
<dbReference type="Gene3D" id="3.40.50.300">
    <property type="entry name" value="P-loop containing nucleotide triphosphate hydrolases"/>
    <property type="match status" value="1"/>
</dbReference>
<feature type="region of interest" description="Disordered" evidence="5">
    <location>
        <begin position="1"/>
        <end position="143"/>
    </location>
</feature>
<dbReference type="GO" id="GO:0005524">
    <property type="term" value="F:ATP binding"/>
    <property type="evidence" value="ECO:0007669"/>
    <property type="project" value="UniProtKB-KW"/>
</dbReference>
<accession>A0AAD3DQQ0</accession>
<dbReference type="SUPFAM" id="SSF52540">
    <property type="entry name" value="P-loop containing nucleoside triphosphate hydrolases"/>
    <property type="match status" value="1"/>
</dbReference>
<feature type="domain" description="UvrD-like helicase ATP-binding" evidence="6">
    <location>
        <begin position="269"/>
        <end position="298"/>
    </location>
</feature>
<dbReference type="AlphaFoldDB" id="A0AAD3DQQ0"/>
<evidence type="ECO:0000259" key="6">
    <source>
        <dbReference type="Pfam" id="PF00580"/>
    </source>
</evidence>
<evidence type="ECO:0000256" key="1">
    <source>
        <dbReference type="ARBA" id="ARBA00022741"/>
    </source>
</evidence>
<evidence type="ECO:0000256" key="3">
    <source>
        <dbReference type="ARBA" id="ARBA00022806"/>
    </source>
</evidence>
<name>A0AAD3DQQ0_9CHLO</name>
<dbReference type="EMBL" id="BMAR01000007">
    <property type="protein sequence ID" value="GFR44161.1"/>
    <property type="molecule type" value="Genomic_DNA"/>
</dbReference>
<evidence type="ECO:0000313" key="7">
    <source>
        <dbReference type="EMBL" id="GFR44161.1"/>
    </source>
</evidence>
<feature type="region of interest" description="Disordered" evidence="5">
    <location>
        <begin position="166"/>
        <end position="259"/>
    </location>
</feature>
<dbReference type="GO" id="GO:0004386">
    <property type="term" value="F:helicase activity"/>
    <property type="evidence" value="ECO:0007669"/>
    <property type="project" value="UniProtKB-KW"/>
</dbReference>
<dbReference type="Proteomes" id="UP001054857">
    <property type="component" value="Unassembled WGS sequence"/>
</dbReference>
<feature type="compositionally biased region" description="Low complexity" evidence="5">
    <location>
        <begin position="242"/>
        <end position="259"/>
    </location>
</feature>
<dbReference type="InterPro" id="IPR014016">
    <property type="entry name" value="UvrD-like_ATP-bd"/>
</dbReference>
<keyword evidence="2" id="KW-0378">Hydrolase</keyword>
<reference evidence="7 8" key="1">
    <citation type="journal article" date="2021" name="Sci. Rep.">
        <title>Genome sequencing of the multicellular alga Astrephomene provides insights into convergent evolution of germ-soma differentiation.</title>
        <authorList>
            <person name="Yamashita S."/>
            <person name="Yamamoto K."/>
            <person name="Matsuzaki R."/>
            <person name="Suzuki S."/>
            <person name="Yamaguchi H."/>
            <person name="Hirooka S."/>
            <person name="Minakuchi Y."/>
            <person name="Miyagishima S."/>
            <person name="Kawachi M."/>
            <person name="Toyoda A."/>
            <person name="Nozaki H."/>
        </authorList>
    </citation>
    <scope>NUCLEOTIDE SEQUENCE [LARGE SCALE GENOMIC DNA]</scope>
    <source>
        <strain evidence="7 8">NIES-4017</strain>
    </source>
</reference>
<evidence type="ECO:0000256" key="5">
    <source>
        <dbReference type="SAM" id="MobiDB-lite"/>
    </source>
</evidence>
<feature type="region of interest" description="Disordered" evidence="5">
    <location>
        <begin position="275"/>
        <end position="298"/>
    </location>
</feature>
<protein>
    <recommendedName>
        <fullName evidence="6">UvrD-like helicase ATP-binding domain-containing protein</fullName>
    </recommendedName>
</protein>
<feature type="non-terminal residue" evidence="7">
    <location>
        <position position="1"/>
    </location>
</feature>
<dbReference type="Pfam" id="PF00580">
    <property type="entry name" value="UvrD-helicase"/>
    <property type="match status" value="1"/>
</dbReference>